<dbReference type="InterPro" id="IPR004146">
    <property type="entry name" value="DC1"/>
</dbReference>
<dbReference type="SUPFAM" id="SSF57889">
    <property type="entry name" value="Cysteine-rich domain"/>
    <property type="match status" value="2"/>
</dbReference>
<dbReference type="Gramene" id="Ma08_t13810.1">
    <property type="protein sequence ID" value="Ma08_p13810.1"/>
    <property type="gene ID" value="Ma08_g13810"/>
</dbReference>
<sequence length="277" mass="29787">MEWENKQEKTIHHITHLHPLKLTDLRGDEAKPVCHACRHPSAASAYRCERCRYVLDPTCARLPQVLRHPTPPIPPTLCNACSQNGAAFCFHCARCQFDRHLPCDGLAEKLSRPSHPHPVTLVHQDPTSGRGYLCDLCRGAFDASSQWLYSCRACDFGGHISCFVSGTKPAEQATAAQRQIDPAAALSGMQQKLMAQMFMADTMAQTGRNAVALTGGPREYVYYNSAPLPSQYAGMADSMVMNNLALLSLNDQKTGGGGGGPAGGDVASSAGNTSTLS</sequence>
<accession>A0A804K6B7</accession>
<dbReference type="InterPro" id="IPR046349">
    <property type="entry name" value="C1-like_sf"/>
</dbReference>
<keyword evidence="5" id="KW-1185">Reference proteome</keyword>
<dbReference type="InParanoid" id="A0A804K6B7"/>
<organism evidence="4 5">
    <name type="scientific">Musa acuminata subsp. malaccensis</name>
    <name type="common">Wild banana</name>
    <name type="synonym">Musa malaccensis</name>
    <dbReference type="NCBI Taxonomy" id="214687"/>
    <lineage>
        <taxon>Eukaryota</taxon>
        <taxon>Viridiplantae</taxon>
        <taxon>Streptophyta</taxon>
        <taxon>Embryophyta</taxon>
        <taxon>Tracheophyta</taxon>
        <taxon>Spermatophyta</taxon>
        <taxon>Magnoliopsida</taxon>
        <taxon>Liliopsida</taxon>
        <taxon>Zingiberales</taxon>
        <taxon>Musaceae</taxon>
        <taxon>Musa</taxon>
    </lineage>
</organism>
<dbReference type="Pfam" id="PF03107">
    <property type="entry name" value="C1_2"/>
    <property type="match status" value="2"/>
</dbReference>
<dbReference type="PANTHER" id="PTHR46288:SF80">
    <property type="entry name" value="CYSTEINE_HISTIDINE-RICH C1 DOMAIN FAMILY PROTEIN"/>
    <property type="match status" value="1"/>
</dbReference>
<evidence type="ECO:0000313" key="4">
    <source>
        <dbReference type="EnsemblPlants" id="Ma08_p13810.1"/>
    </source>
</evidence>
<dbReference type="OMA" id="QSYECDA"/>
<keyword evidence="1" id="KW-0677">Repeat</keyword>
<evidence type="ECO:0000256" key="2">
    <source>
        <dbReference type="SAM" id="MobiDB-lite"/>
    </source>
</evidence>
<dbReference type="EnsemblPlants" id="Ma08_t13810.1">
    <property type="protein sequence ID" value="Ma08_p13810.1"/>
    <property type="gene ID" value="Ma08_g13810"/>
</dbReference>
<proteinExistence type="predicted"/>
<name>A0A804K6B7_MUSAM</name>
<dbReference type="Proteomes" id="UP000012960">
    <property type="component" value="Unplaced"/>
</dbReference>
<protein>
    <recommendedName>
        <fullName evidence="3">DC1 domain-containing protein</fullName>
    </recommendedName>
</protein>
<dbReference type="AlphaFoldDB" id="A0A804K6B7"/>
<reference evidence="4" key="1">
    <citation type="submission" date="2021-05" db="UniProtKB">
        <authorList>
            <consortium name="EnsemblPlants"/>
        </authorList>
    </citation>
    <scope>IDENTIFICATION</scope>
    <source>
        <strain evidence="4">subsp. malaccensis</strain>
    </source>
</reference>
<feature type="domain" description="DC1" evidence="3">
    <location>
        <begin position="15"/>
        <end position="60"/>
    </location>
</feature>
<dbReference type="PANTHER" id="PTHR46288">
    <property type="entry name" value="PHORBOL-ESTER/DAG-TYPE DOMAIN-CONTAINING PROTEIN"/>
    <property type="match status" value="1"/>
</dbReference>
<feature type="region of interest" description="Disordered" evidence="2">
    <location>
        <begin position="255"/>
        <end position="277"/>
    </location>
</feature>
<evidence type="ECO:0000259" key="3">
    <source>
        <dbReference type="Pfam" id="PF03107"/>
    </source>
</evidence>
<feature type="domain" description="DC1" evidence="3">
    <location>
        <begin position="113"/>
        <end position="162"/>
    </location>
</feature>
<evidence type="ECO:0000313" key="5">
    <source>
        <dbReference type="Proteomes" id="UP000012960"/>
    </source>
</evidence>
<evidence type="ECO:0000256" key="1">
    <source>
        <dbReference type="ARBA" id="ARBA00022737"/>
    </source>
</evidence>